<dbReference type="EMBL" id="BSXS01003439">
    <property type="protein sequence ID" value="GME81282.1"/>
    <property type="molecule type" value="Genomic_DNA"/>
</dbReference>
<proteinExistence type="predicted"/>
<keyword evidence="2" id="KW-1185">Reference proteome</keyword>
<evidence type="ECO:0000313" key="1">
    <source>
        <dbReference type="EMBL" id="GME81282.1"/>
    </source>
</evidence>
<dbReference type="Proteomes" id="UP001165064">
    <property type="component" value="Unassembled WGS sequence"/>
</dbReference>
<organism evidence="1 2">
    <name type="scientific">Ambrosiozyma monospora</name>
    <name type="common">Yeast</name>
    <name type="synonym">Endomycopsis monosporus</name>
    <dbReference type="NCBI Taxonomy" id="43982"/>
    <lineage>
        <taxon>Eukaryota</taxon>
        <taxon>Fungi</taxon>
        <taxon>Dikarya</taxon>
        <taxon>Ascomycota</taxon>
        <taxon>Saccharomycotina</taxon>
        <taxon>Pichiomycetes</taxon>
        <taxon>Pichiales</taxon>
        <taxon>Pichiaceae</taxon>
        <taxon>Ambrosiozyma</taxon>
    </lineage>
</organism>
<protein>
    <submittedName>
        <fullName evidence="1">Unnamed protein product</fullName>
    </submittedName>
</protein>
<comment type="caution">
    <text evidence="1">The sequence shown here is derived from an EMBL/GenBank/DDBJ whole genome shotgun (WGS) entry which is preliminary data.</text>
</comment>
<reference evidence="1" key="1">
    <citation type="submission" date="2023-04" db="EMBL/GenBank/DDBJ databases">
        <title>Ambrosiozyma monospora NBRC 10751.</title>
        <authorList>
            <person name="Ichikawa N."/>
            <person name="Sato H."/>
            <person name="Tonouchi N."/>
        </authorList>
    </citation>
    <scope>NUCLEOTIDE SEQUENCE</scope>
    <source>
        <strain evidence="1">NBRC 10751</strain>
    </source>
</reference>
<evidence type="ECO:0000313" key="2">
    <source>
        <dbReference type="Proteomes" id="UP001165064"/>
    </source>
</evidence>
<name>A0ACB5T4M9_AMBMO</name>
<gene>
    <name evidence="1" type="ORF">Amon02_000484800</name>
</gene>
<accession>A0ACB5T4M9</accession>
<sequence>MALMKMIQQLNDQKPLMSSFAILQLIRYVGKLVEEDPNLLNSLWPLFQNWLGNKSDMVELEAAKTILNLKKSNADHQMVAINTLKSLLTVPRTVTRFAAVRLLNKIAMRDPEIIRVCNDVLESMINDSNRSIATYAITTLLKTGGADNVDRLVKTISSFMDDISDEFKIIVIEAIGTLSLKFPEKYKSMLEFLNGLLGDEGGAPIKTAIIDAILDIVKFIPESRDYALDMLCEFIEDCEYTNLATKVIFILGEQGPHTKNPSLYVRHIYNRVVLENSIIRCAAVSALSKFALIDDESLTKSIKILLKRCLQDEDDEVRDRSALALRFLSANDKSKAEPYVDPQFGYWLADLEKQLSLYVNNEDKSSFNKPFDITVVTAVSAEQLKSEEYRLKTSAFDEPVAKSSGGKSKEDSAEAEEKVSDATKQAMLQQKYADELATIPEIAAYGTLLHSSASTALSDPDSELVVDAIKHIFDGHLVIQYNIKNTLPESQLEELSIVAEPDSEEYVEEFVVPIDSLKPNATGTIYVSFTRPAEIELASFDNVIAFTSKDIDPSTGEPADDDEGYPDEFPITEPFSITPGDFVVPQFTANFTKSWDELGNESSAIFNLGASDAVDLQAAVSGLVKSLSMMPLESTNLVASSANHTLKLFGKSIQGDKVASVIRLAASSKGVMMKHQCRSTNATLAELVANHVE</sequence>